<organism evidence="1 2">
    <name type="scientific">Anaeromyces robustus</name>
    <dbReference type="NCBI Taxonomy" id="1754192"/>
    <lineage>
        <taxon>Eukaryota</taxon>
        <taxon>Fungi</taxon>
        <taxon>Fungi incertae sedis</taxon>
        <taxon>Chytridiomycota</taxon>
        <taxon>Chytridiomycota incertae sedis</taxon>
        <taxon>Neocallimastigomycetes</taxon>
        <taxon>Neocallimastigales</taxon>
        <taxon>Neocallimastigaceae</taxon>
        <taxon>Anaeromyces</taxon>
    </lineage>
</organism>
<proteinExistence type="predicted"/>
<protein>
    <recommendedName>
        <fullName evidence="3">Ankyrin</fullName>
    </recommendedName>
</protein>
<evidence type="ECO:0008006" key="3">
    <source>
        <dbReference type="Google" id="ProtNLM"/>
    </source>
</evidence>
<gene>
    <name evidence="1" type="ORF">BCR32DRAFT_247430</name>
</gene>
<evidence type="ECO:0000313" key="1">
    <source>
        <dbReference type="EMBL" id="ORX78100.1"/>
    </source>
</evidence>
<name>A0A1Y1WX41_9FUNG</name>
<dbReference type="OrthoDB" id="2154748at2759"/>
<reference evidence="1 2" key="1">
    <citation type="submission" date="2016-08" db="EMBL/GenBank/DDBJ databases">
        <title>A Parts List for Fungal Cellulosomes Revealed by Comparative Genomics.</title>
        <authorList>
            <consortium name="DOE Joint Genome Institute"/>
            <person name="Haitjema C.H."/>
            <person name="Gilmore S.P."/>
            <person name="Henske J.K."/>
            <person name="Solomon K.V."/>
            <person name="De Groot R."/>
            <person name="Kuo A."/>
            <person name="Mondo S.J."/>
            <person name="Salamov A.A."/>
            <person name="Labutti K."/>
            <person name="Zhao Z."/>
            <person name="Chiniquy J."/>
            <person name="Barry K."/>
            <person name="Brewer H.M."/>
            <person name="Purvine S.O."/>
            <person name="Wright A.T."/>
            <person name="Boxma B."/>
            <person name="Van Alen T."/>
            <person name="Hackstein J.H."/>
            <person name="Baker S.E."/>
            <person name="Grigoriev I.V."/>
            <person name="O'Malley M.A."/>
        </authorList>
    </citation>
    <scope>NUCLEOTIDE SEQUENCE [LARGE SCALE GENOMIC DNA]</scope>
    <source>
        <strain evidence="1 2">S4</strain>
    </source>
</reference>
<sequence length="271" mass="32370">MNRKVNSLERKKIQIIDIIDSNNLYKLKNYIKEINISLKELNNNNFDLLIYAIEHFASIDIIDFIIKQCQYETLNYSIYDYTDRKIYYNNGYSQESYYGIFKVPLFSSISINNFKVANLLIKNCADINFIIDNFYVIRSNFKKEFCFGDIVHYLNIFNLLQSDNLKYILNKGFNINIVNTGIISELINDKMENQLSLINTIFKHYIFDNDFILKLLHIYKNSQSLSVKQLRNIIFTEKRKIEIKDSYYNKELCKKDNEVLKLLMNYDSRIQ</sequence>
<dbReference type="InterPro" id="IPR036770">
    <property type="entry name" value="Ankyrin_rpt-contain_sf"/>
</dbReference>
<accession>A0A1Y1WX41</accession>
<evidence type="ECO:0000313" key="2">
    <source>
        <dbReference type="Proteomes" id="UP000193944"/>
    </source>
</evidence>
<dbReference type="Proteomes" id="UP000193944">
    <property type="component" value="Unassembled WGS sequence"/>
</dbReference>
<reference evidence="1 2" key="2">
    <citation type="submission" date="2016-08" db="EMBL/GenBank/DDBJ databases">
        <title>Pervasive Adenine N6-methylation of Active Genes in Fungi.</title>
        <authorList>
            <consortium name="DOE Joint Genome Institute"/>
            <person name="Mondo S.J."/>
            <person name="Dannebaum R.O."/>
            <person name="Kuo R.C."/>
            <person name="Labutti K."/>
            <person name="Haridas S."/>
            <person name="Kuo A."/>
            <person name="Salamov A."/>
            <person name="Ahrendt S.R."/>
            <person name="Lipzen A."/>
            <person name="Sullivan W."/>
            <person name="Andreopoulos W.B."/>
            <person name="Clum A."/>
            <person name="Lindquist E."/>
            <person name="Daum C."/>
            <person name="Ramamoorthy G.K."/>
            <person name="Gryganskyi A."/>
            <person name="Culley D."/>
            <person name="Magnuson J.K."/>
            <person name="James T.Y."/>
            <person name="O'Malley M.A."/>
            <person name="Stajich J.E."/>
            <person name="Spatafora J.W."/>
            <person name="Visel A."/>
            <person name="Grigoriev I.V."/>
        </authorList>
    </citation>
    <scope>NUCLEOTIDE SEQUENCE [LARGE SCALE GENOMIC DNA]</scope>
    <source>
        <strain evidence="1 2">S4</strain>
    </source>
</reference>
<comment type="caution">
    <text evidence="1">The sequence shown here is derived from an EMBL/GenBank/DDBJ whole genome shotgun (WGS) entry which is preliminary data.</text>
</comment>
<keyword evidence="2" id="KW-1185">Reference proteome</keyword>
<dbReference type="SUPFAM" id="SSF48403">
    <property type="entry name" value="Ankyrin repeat"/>
    <property type="match status" value="1"/>
</dbReference>
<dbReference type="AlphaFoldDB" id="A0A1Y1WX41"/>
<dbReference type="EMBL" id="MCFG01000223">
    <property type="protein sequence ID" value="ORX78100.1"/>
    <property type="molecule type" value="Genomic_DNA"/>
</dbReference>